<gene>
    <name evidence="7" type="primary">TPHA0D03280</name>
    <name evidence="7" type="ordered locus">TPHA_0D03280</name>
</gene>
<sequence>MLGLADNILRGVNFCFFVICLGLVGSLLATQNQHSSRVNYCIFVPPFALVTDTFYGALANIWSTPLAWPIILFCFDFLNFAFTFTAGTVLAVGTRTHSCTNQSYLDSNNITQGSTDRCRKAQAATAFFYFSFFIFLAKLIMSSINLFTNGALGSMSFGRRRGGAGVGVPGAASPQIGVPNISQV</sequence>
<dbReference type="EMBL" id="HE612859">
    <property type="protein sequence ID" value="CCE62964.1"/>
    <property type="molecule type" value="Genomic_DNA"/>
</dbReference>
<feature type="transmembrane region" description="Helical" evidence="5">
    <location>
        <begin position="12"/>
        <end position="30"/>
    </location>
</feature>
<dbReference type="GO" id="GO:0005886">
    <property type="term" value="C:plasma membrane"/>
    <property type="evidence" value="ECO:0007669"/>
    <property type="project" value="TreeGrafter"/>
</dbReference>
<evidence type="ECO:0000256" key="3">
    <source>
        <dbReference type="ARBA" id="ARBA00022989"/>
    </source>
</evidence>
<evidence type="ECO:0000256" key="5">
    <source>
        <dbReference type="SAM" id="Phobius"/>
    </source>
</evidence>
<evidence type="ECO:0000256" key="2">
    <source>
        <dbReference type="ARBA" id="ARBA00022692"/>
    </source>
</evidence>
<evidence type="ECO:0000256" key="1">
    <source>
        <dbReference type="ARBA" id="ARBA00004141"/>
    </source>
</evidence>
<dbReference type="InterPro" id="IPR008253">
    <property type="entry name" value="Marvel"/>
</dbReference>
<dbReference type="STRING" id="1071381.G8BSZ3"/>
<keyword evidence="2 5" id="KW-0812">Transmembrane</keyword>
<feature type="domain" description="MARVEL" evidence="6">
    <location>
        <begin position="6"/>
        <end position="140"/>
    </location>
</feature>
<feature type="transmembrane region" description="Helical" evidence="5">
    <location>
        <begin position="126"/>
        <end position="147"/>
    </location>
</feature>
<dbReference type="KEGG" id="tpf:TPHA_0D03280"/>
<dbReference type="Proteomes" id="UP000005666">
    <property type="component" value="Chromosome 4"/>
</dbReference>
<proteinExistence type="predicted"/>
<dbReference type="InterPro" id="IPR052649">
    <property type="entry name" value="NCE102-like"/>
</dbReference>
<keyword evidence="8" id="KW-1185">Reference proteome</keyword>
<evidence type="ECO:0000313" key="8">
    <source>
        <dbReference type="Proteomes" id="UP000005666"/>
    </source>
</evidence>
<dbReference type="AlphaFoldDB" id="G8BSZ3"/>
<name>G8BSZ3_TETPH</name>
<evidence type="ECO:0000256" key="4">
    <source>
        <dbReference type="ARBA" id="ARBA00023136"/>
    </source>
</evidence>
<dbReference type="Pfam" id="PF01284">
    <property type="entry name" value="MARVEL"/>
    <property type="match status" value="1"/>
</dbReference>
<dbReference type="GeneID" id="11531132"/>
<comment type="subcellular location">
    <subcellularLocation>
        <location evidence="1">Membrane</location>
        <topology evidence="1">Multi-pass membrane protein</topology>
    </subcellularLocation>
</comment>
<dbReference type="RefSeq" id="XP_003685398.1">
    <property type="nucleotide sequence ID" value="XM_003685350.1"/>
</dbReference>
<evidence type="ECO:0000259" key="6">
    <source>
        <dbReference type="Pfam" id="PF01284"/>
    </source>
</evidence>
<dbReference type="PANTHER" id="PTHR28165:SF1">
    <property type="entry name" value="NON-CLASSICAL EXPORT PROTEIN 2-RELATED"/>
    <property type="match status" value="1"/>
</dbReference>
<dbReference type="GO" id="GO:0032126">
    <property type="term" value="C:eisosome"/>
    <property type="evidence" value="ECO:0007669"/>
    <property type="project" value="TreeGrafter"/>
</dbReference>
<dbReference type="PANTHER" id="PTHR28165">
    <property type="entry name" value="NON-CLASSICAL EXPORT PROTEIN 2-RELATED"/>
    <property type="match status" value="1"/>
</dbReference>
<protein>
    <recommendedName>
        <fullName evidence="6">MARVEL domain-containing protein</fullName>
    </recommendedName>
</protein>
<dbReference type="HOGENOM" id="CLU_098356_1_0_1"/>
<evidence type="ECO:0000313" key="7">
    <source>
        <dbReference type="EMBL" id="CCE62964.1"/>
    </source>
</evidence>
<dbReference type="OMA" id="NSRINYC"/>
<keyword evidence="4 5" id="KW-0472">Membrane</keyword>
<feature type="transmembrane region" description="Helical" evidence="5">
    <location>
        <begin position="42"/>
        <end position="62"/>
    </location>
</feature>
<dbReference type="GO" id="GO:0070941">
    <property type="term" value="P:eisosome assembly"/>
    <property type="evidence" value="ECO:0007669"/>
    <property type="project" value="TreeGrafter"/>
</dbReference>
<reference evidence="7 8" key="1">
    <citation type="journal article" date="2011" name="Proc. Natl. Acad. Sci. U.S.A.">
        <title>Evolutionary erosion of yeast sex chromosomes by mating-type switching accidents.</title>
        <authorList>
            <person name="Gordon J.L."/>
            <person name="Armisen D."/>
            <person name="Proux-Wera E."/>
            <person name="Oheigeartaigh S.S."/>
            <person name="Byrne K.P."/>
            <person name="Wolfe K.H."/>
        </authorList>
    </citation>
    <scope>NUCLEOTIDE SEQUENCE [LARGE SCALE GENOMIC DNA]</scope>
    <source>
        <strain evidence="8">ATCC 24235 / CBS 4417 / NBRC 1672 / NRRL Y-8282 / UCD 70-5</strain>
    </source>
</reference>
<feature type="transmembrane region" description="Helical" evidence="5">
    <location>
        <begin position="68"/>
        <end position="92"/>
    </location>
</feature>
<keyword evidence="3 5" id="KW-1133">Transmembrane helix</keyword>
<accession>G8BSZ3</accession>
<dbReference type="OrthoDB" id="5423111at2759"/>
<organism evidence="7 8">
    <name type="scientific">Tetrapisispora phaffii (strain ATCC 24235 / CBS 4417 / NBRC 1672 / NRRL Y-8282 / UCD 70-5)</name>
    <name type="common">Yeast</name>
    <name type="synonym">Fabospora phaffii</name>
    <dbReference type="NCBI Taxonomy" id="1071381"/>
    <lineage>
        <taxon>Eukaryota</taxon>
        <taxon>Fungi</taxon>
        <taxon>Dikarya</taxon>
        <taxon>Ascomycota</taxon>
        <taxon>Saccharomycotina</taxon>
        <taxon>Saccharomycetes</taxon>
        <taxon>Saccharomycetales</taxon>
        <taxon>Saccharomycetaceae</taxon>
        <taxon>Tetrapisispora</taxon>
    </lineage>
</organism>
<dbReference type="eggNOG" id="ENOG502RZW2">
    <property type="taxonomic scope" value="Eukaryota"/>
</dbReference>
<dbReference type="GO" id="GO:0072659">
    <property type="term" value="P:protein localization to plasma membrane"/>
    <property type="evidence" value="ECO:0007669"/>
    <property type="project" value="TreeGrafter"/>
</dbReference>